<accession>A0A6J5NWW8</accession>
<sequence length="316" mass="34791">MSFGPTFTIPEHTKRQLQDGFEAAIAQDQSKFAAVMNIDPAWTSKQYVKRMAQTREWRVNNTRFGTTAAVEFEAGFRSGFWNSLDAVPVKFDRIDQKLLDSIPLPTGPVITEFMAGLERIKDDLFIVAATAPSLGGAEPYITPTAFPAGNAIDVGYIKPLVAVGANQGLTPWKVLAARQKFMSTFIDFDREDMVLAISSDEEMQLILSAEASGNDAWAKVTLEWFNKRLAGDKEAKLMGFRVVSSERLAVDSGTGIRTCVAFAKRAFCVSPMGGLETKMDILPKDRHALQVAAYAQFGAFRVFDEMVLKIPCDPSP</sequence>
<proteinExistence type="predicted"/>
<name>A0A6J5NWW8_9CAUD</name>
<protein>
    <submittedName>
        <fullName evidence="1">Uncharacterized protein</fullName>
    </submittedName>
</protein>
<dbReference type="InterPro" id="IPR045565">
    <property type="entry name" value="Phage_capsid_2"/>
</dbReference>
<gene>
    <name evidence="1" type="ORF">UFOVP813_29</name>
</gene>
<dbReference type="EMBL" id="LR796743">
    <property type="protein sequence ID" value="CAB4163533.1"/>
    <property type="molecule type" value="Genomic_DNA"/>
</dbReference>
<dbReference type="Pfam" id="PF19821">
    <property type="entry name" value="Phage_capsid_2"/>
    <property type="match status" value="1"/>
</dbReference>
<reference evidence="1" key="1">
    <citation type="submission" date="2020-04" db="EMBL/GenBank/DDBJ databases">
        <authorList>
            <person name="Chiriac C."/>
            <person name="Salcher M."/>
            <person name="Ghai R."/>
            <person name="Kavagutti S V."/>
        </authorList>
    </citation>
    <scope>NUCLEOTIDE SEQUENCE</scope>
</reference>
<evidence type="ECO:0000313" key="1">
    <source>
        <dbReference type="EMBL" id="CAB4163533.1"/>
    </source>
</evidence>
<organism evidence="1">
    <name type="scientific">uncultured Caudovirales phage</name>
    <dbReference type="NCBI Taxonomy" id="2100421"/>
    <lineage>
        <taxon>Viruses</taxon>
        <taxon>Duplodnaviria</taxon>
        <taxon>Heunggongvirae</taxon>
        <taxon>Uroviricota</taxon>
        <taxon>Caudoviricetes</taxon>
        <taxon>Peduoviridae</taxon>
        <taxon>Maltschvirus</taxon>
        <taxon>Maltschvirus maltsch</taxon>
    </lineage>
</organism>